<gene>
    <name evidence="1" type="ORF">MNB_SV-14-1019</name>
</gene>
<dbReference type="InterPro" id="IPR010633">
    <property type="entry name" value="Phage_lambda_GpZ"/>
</dbReference>
<accession>A0A1W1CCF1</accession>
<reference evidence="1" key="1">
    <citation type="submission" date="2016-10" db="EMBL/GenBank/DDBJ databases">
        <authorList>
            <person name="de Groot N.N."/>
        </authorList>
    </citation>
    <scope>NUCLEOTIDE SEQUENCE</scope>
</reference>
<evidence type="ECO:0000313" key="1">
    <source>
        <dbReference type="EMBL" id="SFV63498.1"/>
    </source>
</evidence>
<proteinExistence type="predicted"/>
<sequence>MTFNASLDGAEDNIKSADVKSKVKVRKASGDDNSFKLTITSHRLSLAKFISSITTKRVSVNRKGKRYKGKRKIVKVKVRRGKAKELHGGFYASKQLFKREGKSRLPIKKLSTISVIDMFTEEIVDRGFKKVEENYPKTLERNFNFYIGK</sequence>
<organism evidence="1">
    <name type="scientific">hydrothermal vent metagenome</name>
    <dbReference type="NCBI Taxonomy" id="652676"/>
    <lineage>
        <taxon>unclassified sequences</taxon>
        <taxon>metagenomes</taxon>
        <taxon>ecological metagenomes</taxon>
    </lineage>
</organism>
<dbReference type="Pfam" id="PF06763">
    <property type="entry name" value="Minor_tail_Z"/>
    <property type="match status" value="1"/>
</dbReference>
<dbReference type="EMBL" id="FPHN01000154">
    <property type="protein sequence ID" value="SFV63498.1"/>
    <property type="molecule type" value="Genomic_DNA"/>
</dbReference>
<name>A0A1W1CCF1_9ZZZZ</name>
<protein>
    <submittedName>
        <fullName evidence="1">Uncharacterized protein</fullName>
    </submittedName>
</protein>
<dbReference type="AlphaFoldDB" id="A0A1W1CCF1"/>